<organism evidence="2 3">
    <name type="scientific">Kordia periserrulae</name>
    <dbReference type="NCBI Taxonomy" id="701523"/>
    <lineage>
        <taxon>Bacteria</taxon>
        <taxon>Pseudomonadati</taxon>
        <taxon>Bacteroidota</taxon>
        <taxon>Flavobacteriia</taxon>
        <taxon>Flavobacteriales</taxon>
        <taxon>Flavobacteriaceae</taxon>
        <taxon>Kordia</taxon>
    </lineage>
</organism>
<dbReference type="RefSeq" id="WP_108113879.1">
    <property type="nucleotide sequence ID" value="NZ_QBKT01000002.1"/>
</dbReference>
<evidence type="ECO:0000313" key="3">
    <source>
        <dbReference type="Proteomes" id="UP000244090"/>
    </source>
</evidence>
<dbReference type="Proteomes" id="UP000244090">
    <property type="component" value="Unassembled WGS sequence"/>
</dbReference>
<keyword evidence="1" id="KW-0812">Transmembrane</keyword>
<evidence type="ECO:0000256" key="1">
    <source>
        <dbReference type="SAM" id="Phobius"/>
    </source>
</evidence>
<gene>
    <name evidence="2" type="ORF">C8N46_102301</name>
</gene>
<dbReference type="OrthoDB" id="1440264at2"/>
<comment type="caution">
    <text evidence="2">The sequence shown here is derived from an EMBL/GenBank/DDBJ whole genome shotgun (WGS) entry which is preliminary data.</text>
</comment>
<feature type="transmembrane region" description="Helical" evidence="1">
    <location>
        <begin position="158"/>
        <end position="176"/>
    </location>
</feature>
<sequence>MNIKLTNNSGNINLNVEQKKGRLQIKKRIYNKTFKSFIEDKYGSGIHFGNMDSNLEEILKNLSIDHIMECSVRIPKIDLNTLSKVNNKKNEFSDFDLYDSFECTFLAKENVSSEEFAKGIDILQKKLLDTYNQKVHDEILEREYENRLQIKKRELKEITFFIILAVVALVLIYFFTLK</sequence>
<accession>A0A2T6C3K3</accession>
<dbReference type="EMBL" id="QBKT01000002">
    <property type="protein sequence ID" value="PTX62900.1"/>
    <property type="molecule type" value="Genomic_DNA"/>
</dbReference>
<reference evidence="2 3" key="1">
    <citation type="submission" date="2018-04" db="EMBL/GenBank/DDBJ databases">
        <title>Genomic Encyclopedia of Archaeal and Bacterial Type Strains, Phase II (KMG-II): from individual species to whole genera.</title>
        <authorList>
            <person name="Goeker M."/>
        </authorList>
    </citation>
    <scope>NUCLEOTIDE SEQUENCE [LARGE SCALE GENOMIC DNA]</scope>
    <source>
        <strain evidence="2 3">DSM 25731</strain>
    </source>
</reference>
<protein>
    <submittedName>
        <fullName evidence="2">Uncharacterized protein</fullName>
    </submittedName>
</protein>
<name>A0A2T6C3K3_9FLAO</name>
<evidence type="ECO:0000313" key="2">
    <source>
        <dbReference type="EMBL" id="PTX62900.1"/>
    </source>
</evidence>
<keyword evidence="3" id="KW-1185">Reference proteome</keyword>
<keyword evidence="1" id="KW-0472">Membrane</keyword>
<proteinExistence type="predicted"/>
<dbReference type="AlphaFoldDB" id="A0A2T6C3K3"/>
<keyword evidence="1" id="KW-1133">Transmembrane helix</keyword>